<name>A0A158L522_9BURK</name>
<keyword evidence="2" id="KW-1185">Reference proteome</keyword>
<proteinExistence type="predicted"/>
<organism evidence="1 2">
    <name type="scientific">Caballeronia choica</name>
    <dbReference type="NCBI Taxonomy" id="326476"/>
    <lineage>
        <taxon>Bacteria</taxon>
        <taxon>Pseudomonadati</taxon>
        <taxon>Pseudomonadota</taxon>
        <taxon>Betaproteobacteria</taxon>
        <taxon>Burkholderiales</taxon>
        <taxon>Burkholderiaceae</taxon>
        <taxon>Caballeronia</taxon>
    </lineage>
</organism>
<dbReference type="Proteomes" id="UP000054770">
    <property type="component" value="Unassembled WGS sequence"/>
</dbReference>
<accession>A0A158L522</accession>
<protein>
    <submittedName>
        <fullName evidence="1">Uncharacterized protein</fullName>
    </submittedName>
</protein>
<sequence length="290" mass="32951">MGLAFSRRKHLYRRLVGMQYPLLQHFFAKCIDQGLQARATRANPGAERRLRDRQTRPRKDALLSIQRQVIAVLGDQHLSQQAGGRDALVDHMRRHRSLHQRLACLARPFSPDMPLYREHAGRVIQLLADVLADTNAFAAARTDRAVRLVMKVGTWQFRRKRCPLWLLTWRSSLLAGLQPLQLEPDCRQIRVERFLEQAQLLPVELLTAPAKLLPFDHREFVRKLVDTCLPVAQLSFFLGDLGHQLRVQFAYLFGTEGVEIGGYVHGNQSARAAPDAASETVYVLAGLKSP</sequence>
<comment type="caution">
    <text evidence="1">The sequence shown here is derived from an EMBL/GenBank/DDBJ whole genome shotgun (WGS) entry which is preliminary data.</text>
</comment>
<dbReference type="AlphaFoldDB" id="A0A158L522"/>
<evidence type="ECO:0000313" key="1">
    <source>
        <dbReference type="EMBL" id="SAL88375.1"/>
    </source>
</evidence>
<dbReference type="EMBL" id="FCON02000404">
    <property type="protein sequence ID" value="SAL88375.1"/>
    <property type="molecule type" value="Genomic_DNA"/>
</dbReference>
<evidence type="ECO:0000313" key="2">
    <source>
        <dbReference type="Proteomes" id="UP000054770"/>
    </source>
</evidence>
<reference evidence="1" key="1">
    <citation type="submission" date="2016-01" db="EMBL/GenBank/DDBJ databases">
        <authorList>
            <person name="Peeters C."/>
        </authorList>
    </citation>
    <scope>NUCLEOTIDE SEQUENCE [LARGE SCALE GENOMIC DNA]</scope>
    <source>
        <strain evidence="1">LMG 22940</strain>
    </source>
</reference>
<gene>
    <name evidence="1" type="ORF">AWB68_08755</name>
</gene>